<dbReference type="AlphaFoldDB" id="A0AAG5D596"/>
<accession>A0AAG5D596</accession>
<evidence type="ECO:0000256" key="3">
    <source>
        <dbReference type="SAM" id="Phobius"/>
    </source>
</evidence>
<keyword evidence="6" id="KW-1185">Reference proteome</keyword>
<evidence type="ECO:0000256" key="2">
    <source>
        <dbReference type="ARBA" id="ARBA00023157"/>
    </source>
</evidence>
<dbReference type="Gene3D" id="2.10.25.10">
    <property type="entry name" value="Laminin"/>
    <property type="match status" value="1"/>
</dbReference>
<feature type="transmembrane region" description="Helical" evidence="3">
    <location>
        <begin position="12"/>
        <end position="32"/>
    </location>
</feature>
<proteinExistence type="predicted"/>
<dbReference type="PANTHER" id="PTHR23259">
    <property type="entry name" value="RIDDLE"/>
    <property type="match status" value="1"/>
</dbReference>
<dbReference type="SUPFAM" id="SSF57567">
    <property type="entry name" value="Serine protease inhibitors"/>
    <property type="match status" value="1"/>
</dbReference>
<feature type="domain" description="TIL" evidence="4">
    <location>
        <begin position="55"/>
        <end position="110"/>
    </location>
</feature>
<dbReference type="GO" id="GO:0030414">
    <property type="term" value="F:peptidase inhibitor activity"/>
    <property type="evidence" value="ECO:0007669"/>
    <property type="project" value="UniProtKB-KW"/>
</dbReference>
<name>A0AAG5D596_ANOAO</name>
<keyword evidence="3" id="KW-0472">Membrane</keyword>
<dbReference type="Proteomes" id="UP000075880">
    <property type="component" value="Unassembled WGS sequence"/>
</dbReference>
<dbReference type="PANTHER" id="PTHR23259:SF70">
    <property type="entry name" value="ACCESSORY GLAND PROTEIN ACP62F-RELATED"/>
    <property type="match status" value="1"/>
</dbReference>
<protein>
    <recommendedName>
        <fullName evidence="4">TIL domain-containing protein</fullName>
    </recommendedName>
</protein>
<keyword evidence="3" id="KW-0812">Transmembrane</keyword>
<evidence type="ECO:0000256" key="1">
    <source>
        <dbReference type="ARBA" id="ARBA00022690"/>
    </source>
</evidence>
<evidence type="ECO:0000313" key="6">
    <source>
        <dbReference type="Proteomes" id="UP000075880"/>
    </source>
</evidence>
<keyword evidence="2" id="KW-1015">Disulfide bond</keyword>
<organism evidence="5 6">
    <name type="scientific">Anopheles atroparvus</name>
    <name type="common">European mosquito</name>
    <dbReference type="NCBI Taxonomy" id="41427"/>
    <lineage>
        <taxon>Eukaryota</taxon>
        <taxon>Metazoa</taxon>
        <taxon>Ecdysozoa</taxon>
        <taxon>Arthropoda</taxon>
        <taxon>Hexapoda</taxon>
        <taxon>Insecta</taxon>
        <taxon>Pterygota</taxon>
        <taxon>Neoptera</taxon>
        <taxon>Endopterygota</taxon>
        <taxon>Diptera</taxon>
        <taxon>Nematocera</taxon>
        <taxon>Culicoidea</taxon>
        <taxon>Culicidae</taxon>
        <taxon>Anophelinae</taxon>
        <taxon>Anopheles</taxon>
    </lineage>
</organism>
<dbReference type="EnsemblMetazoa" id="ENSAATROPT006700">
    <property type="protein sequence ID" value="ENSAATROPP006030"/>
    <property type="gene ID" value="ENSAATROPG005450"/>
</dbReference>
<dbReference type="Pfam" id="PF01826">
    <property type="entry name" value="TIL"/>
    <property type="match status" value="1"/>
</dbReference>
<dbReference type="InterPro" id="IPR036084">
    <property type="entry name" value="Ser_inhib-like_sf"/>
</dbReference>
<dbReference type="InterPro" id="IPR002919">
    <property type="entry name" value="TIL_dom"/>
</dbReference>
<dbReference type="CDD" id="cd19941">
    <property type="entry name" value="TIL"/>
    <property type="match status" value="1"/>
</dbReference>
<reference evidence="5" key="1">
    <citation type="submission" date="2024-04" db="UniProtKB">
        <authorList>
            <consortium name="EnsemblMetazoa"/>
        </authorList>
    </citation>
    <scope>IDENTIFICATION</scope>
    <source>
        <strain evidence="5">EBRO</strain>
    </source>
</reference>
<keyword evidence="1" id="KW-0646">Protease inhibitor</keyword>
<evidence type="ECO:0000259" key="4">
    <source>
        <dbReference type="Pfam" id="PF01826"/>
    </source>
</evidence>
<sequence length="113" mass="11912">MSCEAVQMACRTFDLSSLVVVVVVVAIVAVHAQTTASDVSAVNTAAPPPETTCSKVNEKYDSCGNGCGDLTCSNYYRNDIKCNRMCVAGCFCEGGYVRTRGGSCVPMYTCAGR</sequence>
<dbReference type="InterPro" id="IPR051368">
    <property type="entry name" value="SerProtInhib-TIL_Domain"/>
</dbReference>
<evidence type="ECO:0000313" key="5">
    <source>
        <dbReference type="EnsemblMetazoa" id="ENSAATROPP006030"/>
    </source>
</evidence>
<keyword evidence="3" id="KW-1133">Transmembrane helix</keyword>